<feature type="transmembrane region" description="Helical" evidence="1">
    <location>
        <begin position="159"/>
        <end position="177"/>
    </location>
</feature>
<evidence type="ECO:0000259" key="2">
    <source>
        <dbReference type="Pfam" id="PF00892"/>
    </source>
</evidence>
<reference evidence="3" key="1">
    <citation type="submission" date="2023-03" db="EMBL/GenBank/DDBJ databases">
        <authorList>
            <person name="Cleenwerck I."/>
        </authorList>
    </citation>
    <scope>NUCLEOTIDE SEQUENCE</scope>
    <source>
        <strain evidence="3">LMG 32879</strain>
    </source>
</reference>
<feature type="transmembrane region" description="Helical" evidence="1">
    <location>
        <begin position="134"/>
        <end position="153"/>
    </location>
</feature>
<keyword evidence="1" id="KW-1133">Transmembrane helix</keyword>
<proteinExistence type="predicted"/>
<sequence length="309" mass="33081">MSAMREGRFAIASGSARSGALFVAGAAFLWSCGGLFVRMAGLDAWTTTFWRSLFALLSLLVVAFMQHGRATPLKLARIGAQGCVSAALTTTSTIAYIFALRLTTVANVMTVYAAMPFLVTIVAYFWLGERVSKRFIGAGLIAMAGISIMVGGASSVRDIQGLAMSLLMTLTFALLLVHARRYPGVDMTVANVFTNLFCVLVAFPFARHGLPSPHALMACALFGVFSSGVAYTLFLVGGRLIPSAEAALLSLLDVALGPLWVWLVYDERPDRQVLTGGGLVVGAVVFHLVGKLPRGKRREVENSERPRKT</sequence>
<keyword evidence="4" id="KW-1185">Reference proteome</keyword>
<dbReference type="InterPro" id="IPR037185">
    <property type="entry name" value="EmrE-like"/>
</dbReference>
<dbReference type="InterPro" id="IPR000620">
    <property type="entry name" value="EamA_dom"/>
</dbReference>
<feature type="transmembrane region" description="Helical" evidence="1">
    <location>
        <begin position="246"/>
        <end position="265"/>
    </location>
</feature>
<accession>A0AA35UPN9</accession>
<dbReference type="GO" id="GO:0016020">
    <property type="term" value="C:membrane"/>
    <property type="evidence" value="ECO:0007669"/>
    <property type="project" value="InterPro"/>
</dbReference>
<dbReference type="AlphaFoldDB" id="A0AA35UPN9"/>
<feature type="transmembrane region" description="Helical" evidence="1">
    <location>
        <begin position="105"/>
        <end position="127"/>
    </location>
</feature>
<feature type="transmembrane region" description="Helical" evidence="1">
    <location>
        <begin position="189"/>
        <end position="206"/>
    </location>
</feature>
<feature type="transmembrane region" description="Helical" evidence="1">
    <location>
        <begin position="49"/>
        <end position="66"/>
    </location>
</feature>
<dbReference type="PANTHER" id="PTHR22911">
    <property type="entry name" value="ACYL-MALONYL CONDENSING ENZYME-RELATED"/>
    <property type="match status" value="1"/>
</dbReference>
<dbReference type="EMBL" id="CATKSH010000014">
    <property type="protein sequence ID" value="CAI9121366.1"/>
    <property type="molecule type" value="Genomic_DNA"/>
</dbReference>
<keyword evidence="1" id="KW-0472">Membrane</keyword>
<dbReference type="SUPFAM" id="SSF103481">
    <property type="entry name" value="Multidrug resistance efflux transporter EmrE"/>
    <property type="match status" value="2"/>
</dbReference>
<feature type="transmembrane region" description="Helical" evidence="1">
    <location>
        <begin position="212"/>
        <end position="234"/>
    </location>
</feature>
<dbReference type="Pfam" id="PF00892">
    <property type="entry name" value="EamA"/>
    <property type="match status" value="2"/>
</dbReference>
<feature type="domain" description="EamA" evidence="2">
    <location>
        <begin position="161"/>
        <end position="286"/>
    </location>
</feature>
<keyword evidence="1" id="KW-0812">Transmembrane</keyword>
<dbReference type="RefSeq" id="WP_289840695.1">
    <property type="nucleotide sequence ID" value="NZ_CATKSH010000014.1"/>
</dbReference>
<dbReference type="Proteomes" id="UP001176960">
    <property type="component" value="Unassembled WGS sequence"/>
</dbReference>
<evidence type="ECO:0000313" key="3">
    <source>
        <dbReference type="EMBL" id="CAI9121366.1"/>
    </source>
</evidence>
<feature type="transmembrane region" description="Helical" evidence="1">
    <location>
        <begin position="271"/>
        <end position="289"/>
    </location>
</feature>
<feature type="transmembrane region" description="Helical" evidence="1">
    <location>
        <begin position="20"/>
        <end position="37"/>
    </location>
</feature>
<protein>
    <submittedName>
        <fullName evidence="3">DMT family transporter</fullName>
    </submittedName>
</protein>
<name>A0AA35UPN9_9PROT</name>
<organism evidence="3 4">
    <name type="scientific">Brytella acorum</name>
    <dbReference type="NCBI Taxonomy" id="2959299"/>
    <lineage>
        <taxon>Bacteria</taxon>
        <taxon>Pseudomonadati</taxon>
        <taxon>Pseudomonadota</taxon>
        <taxon>Alphaproteobacteria</taxon>
        <taxon>Acetobacterales</taxon>
        <taxon>Acetobacteraceae</taxon>
        <taxon>Brytella</taxon>
    </lineage>
</organism>
<comment type="caution">
    <text evidence="3">The sequence shown here is derived from an EMBL/GenBank/DDBJ whole genome shotgun (WGS) entry which is preliminary data.</text>
</comment>
<gene>
    <name evidence="3" type="ORF">LMG32879_002213</name>
</gene>
<feature type="transmembrane region" description="Helical" evidence="1">
    <location>
        <begin position="78"/>
        <end position="99"/>
    </location>
</feature>
<evidence type="ECO:0000313" key="4">
    <source>
        <dbReference type="Proteomes" id="UP001176960"/>
    </source>
</evidence>
<feature type="domain" description="EamA" evidence="2">
    <location>
        <begin position="18"/>
        <end position="150"/>
    </location>
</feature>
<evidence type="ECO:0000256" key="1">
    <source>
        <dbReference type="SAM" id="Phobius"/>
    </source>
</evidence>
<dbReference type="PANTHER" id="PTHR22911:SF135">
    <property type="entry name" value="BLR4310 PROTEIN"/>
    <property type="match status" value="1"/>
</dbReference>